<keyword evidence="3 4" id="KW-1267">Proteomics identification</keyword>
<dbReference type="HGNC" id="HGNC:18537">
    <property type="gene designation" value="NDFIP2"/>
</dbReference>
<dbReference type="EMBL" id="AL136442">
    <property type="status" value="NOT_ANNOTATED_CDS"/>
    <property type="molecule type" value="Genomic_DNA"/>
</dbReference>
<sequence length="36" mass="4013">MDHHQPGTGRYQVSLLRHSSRLSTGNGADFTYLPGR</sequence>
<evidence type="ECO:0000313" key="1">
    <source>
        <dbReference type="Ensembl" id="ENSP00000515210.1"/>
    </source>
</evidence>
<organism evidence="1 2">
    <name type="scientific">Homo sapiens</name>
    <name type="common">Human</name>
    <dbReference type="NCBI Taxonomy" id="9606"/>
    <lineage>
        <taxon>Eukaryota</taxon>
        <taxon>Metazoa</taxon>
        <taxon>Chordata</taxon>
        <taxon>Craniata</taxon>
        <taxon>Vertebrata</taxon>
        <taxon>Euteleostomi</taxon>
        <taxon>Mammalia</taxon>
        <taxon>Eutheria</taxon>
        <taxon>Euarchontoglires</taxon>
        <taxon>Primates</taxon>
        <taxon>Haplorrhini</taxon>
        <taxon>Catarrhini</taxon>
        <taxon>Hominidae</taxon>
        <taxon>Homo</taxon>
    </lineage>
</organism>
<dbReference type="Ensembl" id="ENST00000703150.1">
    <property type="protein sequence ID" value="ENSP00000515205.1"/>
    <property type="gene ID" value="ENSG00000102471.16"/>
</dbReference>
<dbReference type="OpenTargets" id="ENSG00000102471"/>
<evidence type="ECO:0000313" key="2">
    <source>
        <dbReference type="Proteomes" id="UP000005640"/>
    </source>
</evidence>
<reference evidence="1" key="4">
    <citation type="submission" date="2025-05" db="UniProtKB">
        <authorList>
            <consortium name="Ensembl"/>
        </authorList>
    </citation>
    <scope>IDENTIFICATION</scope>
</reference>
<dbReference type="OrthoDB" id="10003116at2759"/>
<reference evidence="1 2" key="2">
    <citation type="journal article" date="2004" name="Nature">
        <title>The DNA sequence and analysis of human chromosome 13.</title>
        <authorList>
            <person name="Dunham A."/>
            <person name="Matthews L.H."/>
            <person name="Burton J."/>
            <person name="Ashurst J.L."/>
            <person name="Howe K.L."/>
            <person name="Ashcroft K.J."/>
            <person name="Beare D.M."/>
            <person name="Burford D.C."/>
            <person name="Hunt S.E."/>
            <person name="Griffiths-Jones S."/>
            <person name="Jones M.C."/>
            <person name="Keenan S.J."/>
            <person name="Oliver K."/>
            <person name="Scott C.E."/>
            <person name="Ainscough R."/>
            <person name="Almeida J.P."/>
            <person name="Ambrose K.D."/>
            <person name="Andrews D.T."/>
            <person name="Ashwell R.I."/>
            <person name="Babbage A.K."/>
            <person name="Bagguley C.L."/>
            <person name="Bailey J."/>
            <person name="Bannerjee R."/>
            <person name="Barlow K.F."/>
            <person name="Bates K."/>
            <person name="Beasley H."/>
            <person name="Bird C.P."/>
            <person name="Bray-Allen S."/>
            <person name="Brown A.J."/>
            <person name="Brown J.Y."/>
            <person name="Burrill W."/>
            <person name="Carder C."/>
            <person name="Carter N.P."/>
            <person name="Chapman J.C."/>
            <person name="Clamp M.E."/>
            <person name="Clark S.Y."/>
            <person name="Clarke G."/>
            <person name="Clee C.M."/>
            <person name="Clegg S.C."/>
            <person name="Cobley V."/>
            <person name="Collins J.E."/>
            <person name="Corby N."/>
            <person name="Coville G.J."/>
            <person name="Deloukas P."/>
            <person name="Dhami P."/>
            <person name="Dunham I."/>
            <person name="Dunn M."/>
            <person name="Earthrowl M.E."/>
            <person name="Ellington A.G."/>
            <person name="Faulkner L."/>
            <person name="Frankish A.G."/>
            <person name="Frankland J."/>
            <person name="French L."/>
            <person name="Garner P."/>
            <person name="Garnett J."/>
            <person name="Gilbert J.G."/>
            <person name="Gilson C.J."/>
            <person name="Ghori J."/>
            <person name="Grafham D.V."/>
            <person name="Gribble S.M."/>
            <person name="Griffiths C."/>
            <person name="Hall R.E."/>
            <person name="Hammond S."/>
            <person name="Harley J.L."/>
            <person name="Hart E.A."/>
            <person name="Heath P.D."/>
            <person name="Howden P.J."/>
            <person name="Huckle E.J."/>
            <person name="Hunt P.J."/>
            <person name="Hunt A.R."/>
            <person name="Johnson C."/>
            <person name="Johnson D."/>
            <person name="Kay M."/>
            <person name="Kimberley A.M."/>
            <person name="King A."/>
            <person name="Laird G.K."/>
            <person name="Langford C.J."/>
            <person name="Lawlor S."/>
            <person name="Leongamornlert D.A."/>
            <person name="Lloyd D.M."/>
            <person name="Lloyd C."/>
            <person name="Loveland J.E."/>
            <person name="Lovell J."/>
            <person name="Martin S."/>
            <person name="Mashreghi-Mohammadi M."/>
            <person name="McLaren S.J."/>
            <person name="McMurray A."/>
            <person name="Milne S."/>
            <person name="Moore M.J."/>
            <person name="Nickerson T."/>
            <person name="Palmer S.A."/>
            <person name="Pearce A.V."/>
            <person name="Peck A.I."/>
            <person name="Pelan S."/>
            <person name="Phillimore B."/>
            <person name="Porter K.M."/>
            <person name="Rice C.M."/>
            <person name="Searle S."/>
            <person name="Sehra H.K."/>
            <person name="Shownkeen R."/>
            <person name="Skuce C.D."/>
            <person name="Smith M."/>
            <person name="Steward C.A."/>
            <person name="Sycamore N."/>
            <person name="Tester J."/>
            <person name="Thomas D.W."/>
            <person name="Tracey A."/>
            <person name="Tromans A."/>
            <person name="Tubby B."/>
            <person name="Wall M."/>
            <person name="Wallis J.M."/>
            <person name="West A.P."/>
            <person name="Whitehead S.L."/>
            <person name="Willey D.L."/>
            <person name="Wilming L."/>
            <person name="Wray P.W."/>
            <person name="Wright M.W."/>
            <person name="Young L."/>
            <person name="Coulson A."/>
            <person name="Durbin R."/>
            <person name="Hubbard T."/>
            <person name="Sulston J.E."/>
            <person name="Beck S."/>
            <person name="Bentley D.R."/>
            <person name="Rogers J."/>
            <person name="Ross M.T."/>
        </authorList>
    </citation>
    <scope>NUCLEOTIDE SEQUENCE [LARGE SCALE GENOMIC DNA]</scope>
</reference>
<evidence type="ECO:0007829" key="4">
    <source>
        <dbReference type="ProteomicsDB" id="A0A8V8TR80"/>
    </source>
</evidence>
<dbReference type="GeneTree" id="ENSGT00390000012721"/>
<proteinExistence type="evidence at protein level"/>
<dbReference type="AlphaFoldDB" id="A0A8V8TR80"/>
<dbReference type="Ensembl" id="ENST00000703155.1">
    <property type="protein sequence ID" value="ENSP00000515210.1"/>
    <property type="gene ID" value="ENSG00000102471.16"/>
</dbReference>
<reference evidence="1" key="1">
    <citation type="journal article" date="2001" name="Nature">
        <title>Initial sequencing and analysis of the human genome.</title>
        <authorList>
            <consortium name="International Human Genome Sequencing Consortium"/>
            <person name="Lander E.S."/>
            <person name="Linton L.M."/>
            <person name="Birren B."/>
            <person name="Nusbaum C."/>
            <person name="Zody M.C."/>
            <person name="Baldwin J."/>
            <person name="Devon K."/>
            <person name="Dewar K."/>
            <person name="Doyle M."/>
            <person name="FitzHugh W."/>
            <person name="Funke R."/>
            <person name="Gage D."/>
            <person name="Harris K."/>
            <person name="Heaford A."/>
            <person name="Howland J."/>
            <person name="Kann L."/>
            <person name="Lehoczky J."/>
            <person name="LeVine R."/>
            <person name="McEwan P."/>
            <person name="McKernan K."/>
            <person name="Meldrim J."/>
            <person name="Mesirov J.P."/>
            <person name="Miranda C."/>
            <person name="Morris W."/>
            <person name="Naylor J."/>
            <person name="Raymond C."/>
            <person name="Rosetti M."/>
            <person name="Santos R."/>
            <person name="Sheridan A."/>
            <person name="Sougnez C."/>
            <person name="Stange-Thomann N."/>
            <person name="Stojanovic N."/>
            <person name="Subramanian A."/>
            <person name="Wyman D."/>
            <person name="Rogers J."/>
            <person name="Sulston J."/>
            <person name="Ainscough R."/>
            <person name="Beck S."/>
            <person name="Bentley D."/>
            <person name="Burton J."/>
            <person name="Clee C."/>
            <person name="Carter N."/>
            <person name="Coulson A."/>
            <person name="Deadman R."/>
            <person name="Deloukas P."/>
            <person name="Dunham A."/>
            <person name="Dunham I."/>
            <person name="Durbin R."/>
            <person name="French L."/>
            <person name="Grafham D."/>
            <person name="Gregory S."/>
            <person name="Hubbard T."/>
            <person name="Humphray S."/>
            <person name="Hunt A."/>
            <person name="Jones M."/>
            <person name="Lloyd C."/>
            <person name="McMurray A."/>
            <person name="Matthews L."/>
            <person name="Mercer S."/>
            <person name="Milne S."/>
            <person name="Mullikin J.C."/>
            <person name="Mungall A."/>
            <person name="Plumb R."/>
            <person name="Ross M."/>
            <person name="Shownkeen R."/>
            <person name="Sims S."/>
            <person name="Waterston R.H."/>
            <person name="Wilson R.K."/>
            <person name="Hillier L.W."/>
            <person name="McPherson J.D."/>
            <person name="Marra M.A."/>
            <person name="Mardis E.R."/>
            <person name="Fulton L.A."/>
            <person name="Chinwalla A.T."/>
            <person name="Pepin K.H."/>
            <person name="Gish W.R."/>
            <person name="Chissoe S.L."/>
            <person name="Wendl M.C."/>
            <person name="Delehaunty K.D."/>
            <person name="Miner T.L."/>
            <person name="Delehaunty A."/>
            <person name="Kramer J.B."/>
            <person name="Cook L.L."/>
            <person name="Fulton R.S."/>
            <person name="Johnson D.L."/>
            <person name="Minx P.J."/>
            <person name="Clifton S.W."/>
            <person name="Hawkins T."/>
            <person name="Branscomb E."/>
            <person name="Predki P."/>
            <person name="Richardson P."/>
            <person name="Wenning S."/>
            <person name="Slezak T."/>
            <person name="Doggett N."/>
            <person name="Cheng J.F."/>
            <person name="Olsen A."/>
            <person name="Lucas S."/>
            <person name="Elkin C."/>
            <person name="Uberbacher E."/>
            <person name="Frazier M."/>
            <person name="Gibbs R.A."/>
            <person name="Muzny D.M."/>
            <person name="Scherer S.E."/>
            <person name="Bouck J.B."/>
            <person name="Sodergren E.J."/>
            <person name="Worley K.C."/>
            <person name="Rives C.M."/>
            <person name="Gorrell J.H."/>
            <person name="Metzker M.L."/>
            <person name="Naylor S.L."/>
            <person name="Kucherlapati R.S."/>
            <person name="Nelson D.L."/>
            <person name="Weinstock G.M."/>
            <person name="Sakaki Y."/>
            <person name="Fujiyama A."/>
            <person name="Hattori M."/>
            <person name="Yada T."/>
            <person name="Toyoda A."/>
            <person name="Itoh T."/>
            <person name="Kawagoe C."/>
            <person name="Watanabe H."/>
            <person name="Totoki Y."/>
            <person name="Taylor T."/>
            <person name="Weissenbach J."/>
            <person name="Heilig R."/>
            <person name="Saurin W."/>
            <person name="Artiguenave F."/>
            <person name="Brottier P."/>
            <person name="Bruls T."/>
            <person name="Pelletier E."/>
            <person name="Robert C."/>
            <person name="Wincker P."/>
            <person name="Smith D.R."/>
            <person name="Doucette-Stamm L."/>
            <person name="Rubenfield M."/>
            <person name="Weinstock K."/>
            <person name="Lee H.M."/>
            <person name="Dubois J."/>
            <person name="Rosenthal A."/>
            <person name="Platzer M."/>
            <person name="Nyakatura G."/>
            <person name="Taudien S."/>
            <person name="Rump A."/>
            <person name="Yang H."/>
            <person name="Yu J."/>
            <person name="Wang J."/>
            <person name="Huang G."/>
            <person name="Gu J."/>
            <person name="Hood L."/>
            <person name="Rowen L."/>
            <person name="Madan A."/>
            <person name="Qin S."/>
            <person name="Davis R.W."/>
            <person name="Federspiel N.A."/>
            <person name="Abola A.P."/>
            <person name="Proctor M.J."/>
            <person name="Myers R.M."/>
            <person name="Schmutz J."/>
            <person name="Dickson M."/>
            <person name="Grimwood J."/>
            <person name="Cox D.R."/>
            <person name="Olson M.V."/>
            <person name="Kaul R."/>
            <person name="Raymond C."/>
            <person name="Shimizu N."/>
            <person name="Kawasaki K."/>
            <person name="Minoshima S."/>
            <person name="Evans G.A."/>
            <person name="Athanasiou M."/>
            <person name="Schultz R."/>
            <person name="Roe B.A."/>
            <person name="Chen F."/>
            <person name="Pan H."/>
            <person name="Ramser J."/>
            <person name="Lehrach H."/>
            <person name="Reinhardt R."/>
            <person name="McCombie W.R."/>
            <person name="de la Bastide M."/>
            <person name="Dedhia N."/>
            <person name="Blocker H."/>
            <person name="Hornischer K."/>
            <person name="Nordsiek G."/>
            <person name="Agarwala R."/>
            <person name="Aravind L."/>
            <person name="Bailey J.A."/>
            <person name="Bateman A."/>
            <person name="Batzoglou S."/>
            <person name="Birney E."/>
            <person name="Bork P."/>
            <person name="Brown D.G."/>
            <person name="Burge C.B."/>
            <person name="Cerutti L."/>
            <person name="Chen H.C."/>
            <person name="Church D."/>
            <person name="Clamp M."/>
            <person name="Copley R.R."/>
            <person name="Doerks T."/>
            <person name="Eddy S.R."/>
            <person name="Eichler E.E."/>
            <person name="Furey T.S."/>
            <person name="Galagan J."/>
            <person name="Gilbert J.G."/>
            <person name="Harmon C."/>
            <person name="Hayashizaki Y."/>
            <person name="Haussler D."/>
            <person name="Hermjakob H."/>
            <person name="Hokamp K."/>
            <person name="Jang W."/>
            <person name="Johnson L.S."/>
            <person name="Jones T.A."/>
            <person name="Kasif S."/>
            <person name="Kaspryzk A."/>
            <person name="Kennedy S."/>
            <person name="Kent W.J."/>
            <person name="Kitts P."/>
            <person name="Koonin E.V."/>
            <person name="Korf I."/>
            <person name="Kulp D."/>
            <person name="Lancet D."/>
            <person name="Lowe T.M."/>
            <person name="McLysaght A."/>
            <person name="Mikkelsen T."/>
            <person name="Moran J.V."/>
            <person name="Mulder N."/>
            <person name="Pollara V.J."/>
            <person name="Ponting C.P."/>
            <person name="Schuler G."/>
            <person name="Schultz J."/>
            <person name="Slater G."/>
            <person name="Smit A.F."/>
            <person name="Stupka E."/>
            <person name="Szustakowski J."/>
            <person name="Thierry-Mieg D."/>
            <person name="Thierry-Mieg J."/>
            <person name="Wagner L."/>
            <person name="Wallis J."/>
            <person name="Wheeler R."/>
            <person name="Williams A."/>
            <person name="Wolf Y.I."/>
            <person name="Wolfe K.H."/>
            <person name="Yang S.P."/>
            <person name="Yeh R.F."/>
            <person name="Collins F."/>
            <person name="Guyer M.S."/>
            <person name="Peterson J."/>
            <person name="Felsenfeld A."/>
            <person name="Wetterstrand K.A."/>
            <person name="Patrinos A."/>
            <person name="Morgan M.J."/>
            <person name="de Jong P."/>
            <person name="Catanese J.J."/>
            <person name="Osoegawa K."/>
            <person name="Shizuya H."/>
            <person name="Choi S."/>
            <person name="Chen Y.J."/>
        </authorList>
    </citation>
    <scope>NUCLEOTIDE SEQUENCE [LARGE SCALE GENOMIC DNA]</scope>
</reference>
<name>A0A8V8TR80_HUMAN</name>
<keyword evidence="2" id="KW-1185">Reference proteome</keyword>
<gene>
    <name evidence="1" type="primary">NDFIP2</name>
</gene>
<accession>A0A8V8TR80</accession>
<evidence type="ECO:0007829" key="3">
    <source>
        <dbReference type="PeptideAtlas" id="A0A8V8TR80"/>
    </source>
</evidence>
<dbReference type="EMBL" id="AL355603">
    <property type="status" value="NOT_ANNOTATED_CDS"/>
    <property type="molecule type" value="Genomic_DNA"/>
</dbReference>
<reference evidence="1" key="3">
    <citation type="journal article" date="2004" name="Nature">
        <title>Finishing the euchromatic sequence of the human genome.</title>
        <authorList>
            <consortium name="International Human Genome Sequencing Consortium"/>
        </authorList>
    </citation>
    <scope>NUCLEOTIDE SEQUENCE [LARGE SCALE GENOMIC DNA]</scope>
</reference>
<protein>
    <submittedName>
        <fullName evidence="1">Nedd4 family interacting protein 2</fullName>
    </submittedName>
</protein>
<dbReference type="Proteomes" id="UP000005640">
    <property type="component" value="Chromosome 13"/>
</dbReference>